<dbReference type="Proteomes" id="UP001151699">
    <property type="component" value="Chromosome B"/>
</dbReference>
<dbReference type="Gene3D" id="6.10.250.1770">
    <property type="match status" value="1"/>
</dbReference>
<dbReference type="SUPFAM" id="SSF54928">
    <property type="entry name" value="RNA-binding domain, RBD"/>
    <property type="match status" value="1"/>
</dbReference>
<dbReference type="GO" id="GO:0006364">
    <property type="term" value="P:rRNA processing"/>
    <property type="evidence" value="ECO:0007669"/>
    <property type="project" value="TreeGrafter"/>
</dbReference>
<evidence type="ECO:0000259" key="3">
    <source>
        <dbReference type="Pfam" id="PF12923"/>
    </source>
</evidence>
<sequence>MSHKTQGFTVLNLKHRSDRNTCHQLFVKEYSSRKVHTKLPEQRTLLILNVPPYVHEQELKFAFERIGEVENVYLGTDANDLPPMDDETSDKYVGKYFNTKKSLEIFKCAWLVFKASRSLRAALKEEEVVLHQNERTILVTGMDKWMSEYTAQLTNEKELEVEVNKFMNVFEVDEMKEKEQEKRMETDEDGWTVVKKSGRNAGFQQKETVITKIEDKIAARKSKKELANFYTFQIRESKQRHIISMRKKFEADKRKVEQMKKERKFKPLGSLKH</sequence>
<dbReference type="InterPro" id="IPR035979">
    <property type="entry name" value="RBD_domain_sf"/>
</dbReference>
<keyword evidence="5" id="KW-1185">Reference proteome</keyword>
<dbReference type="CDD" id="cd12951">
    <property type="entry name" value="RRP7_Rrp7A"/>
    <property type="match status" value="1"/>
</dbReference>
<evidence type="ECO:0000313" key="4">
    <source>
        <dbReference type="EMBL" id="KAJ6641097.1"/>
    </source>
</evidence>
<dbReference type="GO" id="GO:0032545">
    <property type="term" value="C:CURI complex"/>
    <property type="evidence" value="ECO:0007669"/>
    <property type="project" value="TreeGrafter"/>
</dbReference>
<dbReference type="InterPro" id="IPR024326">
    <property type="entry name" value="RRP7_C"/>
</dbReference>
<dbReference type="GO" id="GO:0000028">
    <property type="term" value="P:ribosomal small subunit assembly"/>
    <property type="evidence" value="ECO:0007669"/>
    <property type="project" value="TreeGrafter"/>
</dbReference>
<dbReference type="OrthoDB" id="5390at2759"/>
<evidence type="ECO:0000313" key="5">
    <source>
        <dbReference type="Proteomes" id="UP001151699"/>
    </source>
</evidence>
<comment type="caution">
    <text evidence="4">The sequence shown here is derived from an EMBL/GenBank/DDBJ whole genome shotgun (WGS) entry which is preliminary data.</text>
</comment>
<organism evidence="4 5">
    <name type="scientific">Pseudolycoriella hygida</name>
    <dbReference type="NCBI Taxonomy" id="35572"/>
    <lineage>
        <taxon>Eukaryota</taxon>
        <taxon>Metazoa</taxon>
        <taxon>Ecdysozoa</taxon>
        <taxon>Arthropoda</taxon>
        <taxon>Hexapoda</taxon>
        <taxon>Insecta</taxon>
        <taxon>Pterygota</taxon>
        <taxon>Neoptera</taxon>
        <taxon>Endopterygota</taxon>
        <taxon>Diptera</taxon>
        <taxon>Nematocera</taxon>
        <taxon>Sciaroidea</taxon>
        <taxon>Sciaridae</taxon>
        <taxon>Pseudolycoriella</taxon>
    </lineage>
</organism>
<dbReference type="GO" id="GO:0003676">
    <property type="term" value="F:nucleic acid binding"/>
    <property type="evidence" value="ECO:0007669"/>
    <property type="project" value="InterPro"/>
</dbReference>
<dbReference type="Pfam" id="PF12923">
    <property type="entry name" value="RRP7"/>
    <property type="match status" value="1"/>
</dbReference>
<reference evidence="4" key="1">
    <citation type="submission" date="2022-07" db="EMBL/GenBank/DDBJ databases">
        <authorList>
            <person name="Trinca V."/>
            <person name="Uliana J.V.C."/>
            <person name="Torres T.T."/>
            <person name="Ward R.J."/>
            <person name="Monesi N."/>
        </authorList>
    </citation>
    <scope>NUCLEOTIDE SEQUENCE</scope>
    <source>
        <strain evidence="4">HSMRA1968</strain>
        <tissue evidence="4">Whole embryos</tissue>
    </source>
</reference>
<dbReference type="GO" id="GO:0034456">
    <property type="term" value="C:UTP-C complex"/>
    <property type="evidence" value="ECO:0007669"/>
    <property type="project" value="TreeGrafter"/>
</dbReference>
<dbReference type="PANTHER" id="PTHR13191:SF0">
    <property type="entry name" value="RIBOSOMAL RNA-PROCESSING PROTEIN 7 HOMOLOG A-RELATED"/>
    <property type="match status" value="1"/>
</dbReference>
<gene>
    <name evidence="4" type="primary">Rrp7a</name>
    <name evidence="4" type="ORF">Bhyg_06032</name>
</gene>
<feature type="domain" description="Ribosomal RNA-processing protein 7 C-terminal" evidence="3">
    <location>
        <begin position="152"/>
        <end position="267"/>
    </location>
</feature>
<protein>
    <submittedName>
        <fullName evidence="4">Ribosomal RNA-processing protein 7 like A</fullName>
    </submittedName>
</protein>
<dbReference type="PANTHER" id="PTHR13191">
    <property type="entry name" value="RIBOSOMAL RNA PROCESSING PROTEIN 7-RELATED"/>
    <property type="match status" value="1"/>
</dbReference>
<evidence type="ECO:0000256" key="2">
    <source>
        <dbReference type="SAM" id="MobiDB-lite"/>
    </source>
</evidence>
<feature type="region of interest" description="Disordered" evidence="2">
    <location>
        <begin position="253"/>
        <end position="273"/>
    </location>
</feature>
<feature type="compositionally biased region" description="Basic residues" evidence="2">
    <location>
        <begin position="261"/>
        <end position="273"/>
    </location>
</feature>
<proteinExistence type="inferred from homology"/>
<dbReference type="InterPro" id="IPR012677">
    <property type="entry name" value="Nucleotide-bd_a/b_plait_sf"/>
</dbReference>
<dbReference type="EMBL" id="WJQU01000002">
    <property type="protein sequence ID" value="KAJ6641097.1"/>
    <property type="molecule type" value="Genomic_DNA"/>
</dbReference>
<name>A0A9Q0S0K8_9DIPT</name>
<dbReference type="AlphaFoldDB" id="A0A9Q0S0K8"/>
<comment type="similarity">
    <text evidence="1">Belongs to the RRP7 family.</text>
</comment>
<dbReference type="Gene3D" id="3.30.70.330">
    <property type="match status" value="1"/>
</dbReference>
<evidence type="ECO:0000256" key="1">
    <source>
        <dbReference type="ARBA" id="ARBA00006110"/>
    </source>
</evidence>
<dbReference type="InterPro" id="IPR040446">
    <property type="entry name" value="RRP7"/>
</dbReference>
<accession>A0A9Q0S0K8</accession>